<keyword evidence="11" id="KW-1185">Reference proteome</keyword>
<feature type="transmembrane region" description="Helical" evidence="7">
    <location>
        <begin position="609"/>
        <end position="632"/>
    </location>
</feature>
<evidence type="ECO:0000256" key="4">
    <source>
        <dbReference type="ARBA" id="ARBA00022989"/>
    </source>
</evidence>
<sequence>MAGTVYEPLMSNLAITSQFDKEYHQVFVFPNFFSTDPNVIENLSHKVPLHYCHDIYNTVFKIIATHQEVEMTEMASVKRSNWIKAEWDSFCLDTSGEETEWRLFVKKVVDVLVRIFQEELFLEIKVFYSRDKDEIFMQVKASEANLRVQADIMDYMTQVNITRPHHLTYENSDTHHTSISASDVYPKVGYSAVCPYAKFQTKAAYQRHDLNIFETYKTFTSRGKKSRYEKEMNSAFLYKDKVRIVVGMISSSIDLGSLLENKIILSNFCLHSEPELNILKDNWASFTKFYESQPLKAIRKYYGEKISMYFAYIDYYILWLIFPTIFGLLAFIATRFYKNLVNFEENLDFSEFLLLLFSLALSIGSTLLDQLWTRKENELAWMWGTTDMIEVEQQRPTFKGDYETDKITGQKRKIRHSKMDRCKRSLGFTITLTFSASVLAMIIAIFIAKREYGNYIHYFSLLNAVQIRFMNVVHRVVAIKLTEWENYEYDSQFNDALTIKLYLFQFINSYASLFYIAFFKDTCYENNCMKELGGQLFWILIINTFLNLTELGMPYLRNKWALYQEARKLESESKDISELKLNLTPTENEAKLPIYETPLDDYMELIINYGYVVMFSVAYPLFPLFSFILSILEVRVDAYKLCYLCQRPFPTPANSIGNWIGIIRTVSMFGVLTNTAILVFTADVFDQTEIKDAAGNVTGKQGLSEMYKNGDLWVRFIILEHLLLVFKFLLISLVSDVPKRVKDGLCWSKRIAEERTMQGTIDPSDKKEIRNLAFVKTPGVKEFYLDDKNIEYNH</sequence>
<evidence type="ECO:0000313" key="10">
    <source>
        <dbReference type="EMBL" id="OMJ85976.1"/>
    </source>
</evidence>
<dbReference type="InterPro" id="IPR049452">
    <property type="entry name" value="Anoctamin_TM"/>
</dbReference>
<proteinExistence type="predicted"/>
<dbReference type="Pfam" id="PF16178">
    <property type="entry name" value="Anoct_dimer"/>
    <property type="match status" value="1"/>
</dbReference>
<accession>A0A1R2CAE5</accession>
<dbReference type="InterPro" id="IPR007632">
    <property type="entry name" value="Anoctamin"/>
</dbReference>
<comment type="caution">
    <text evidence="10">The sequence shown here is derived from an EMBL/GenBank/DDBJ whole genome shotgun (WGS) entry which is preliminary data.</text>
</comment>
<evidence type="ECO:0000256" key="1">
    <source>
        <dbReference type="ARBA" id="ARBA00004651"/>
    </source>
</evidence>
<dbReference type="AlphaFoldDB" id="A0A1R2CAE5"/>
<feature type="domain" description="Anoctamin transmembrane" evidence="8">
    <location>
        <begin position="298"/>
        <end position="743"/>
    </location>
</feature>
<gene>
    <name evidence="10" type="ORF">SteCoe_12610</name>
</gene>
<feature type="transmembrane region" description="Helical" evidence="7">
    <location>
        <begin position="712"/>
        <end position="734"/>
    </location>
</feature>
<evidence type="ECO:0000259" key="8">
    <source>
        <dbReference type="Pfam" id="PF04547"/>
    </source>
</evidence>
<evidence type="ECO:0000256" key="5">
    <source>
        <dbReference type="ARBA" id="ARBA00023136"/>
    </source>
</evidence>
<feature type="transmembrane region" description="Helical" evidence="7">
    <location>
        <begin position="425"/>
        <end position="449"/>
    </location>
</feature>
<keyword evidence="4 7" id="KW-1133">Transmembrane helix</keyword>
<keyword evidence="2" id="KW-1003">Cell membrane</keyword>
<dbReference type="GO" id="GO:0005886">
    <property type="term" value="C:plasma membrane"/>
    <property type="evidence" value="ECO:0007669"/>
    <property type="project" value="UniProtKB-SubCell"/>
</dbReference>
<evidence type="ECO:0000256" key="7">
    <source>
        <dbReference type="SAM" id="Phobius"/>
    </source>
</evidence>
<protein>
    <recommendedName>
        <fullName evidence="12">Anoctamin dimerisation domain-containing protein</fullName>
    </recommendedName>
</protein>
<feature type="transmembrane region" description="Helical" evidence="7">
    <location>
        <begin position="309"/>
        <end position="332"/>
    </location>
</feature>
<feature type="transmembrane region" description="Helical" evidence="7">
    <location>
        <begin position="537"/>
        <end position="556"/>
    </location>
</feature>
<dbReference type="GO" id="GO:0005254">
    <property type="term" value="F:chloride channel activity"/>
    <property type="evidence" value="ECO:0007669"/>
    <property type="project" value="TreeGrafter"/>
</dbReference>
<name>A0A1R2CAE5_9CILI</name>
<comment type="subcellular location">
    <subcellularLocation>
        <location evidence="1">Cell membrane</location>
        <topology evidence="1">Multi-pass membrane protein</topology>
    </subcellularLocation>
</comment>
<evidence type="ECO:0000313" key="11">
    <source>
        <dbReference type="Proteomes" id="UP000187209"/>
    </source>
</evidence>
<dbReference type="InterPro" id="IPR032394">
    <property type="entry name" value="Anoct_dimer"/>
</dbReference>
<evidence type="ECO:0000259" key="9">
    <source>
        <dbReference type="Pfam" id="PF16178"/>
    </source>
</evidence>
<keyword evidence="5 7" id="KW-0472">Membrane</keyword>
<evidence type="ECO:0000256" key="2">
    <source>
        <dbReference type="ARBA" id="ARBA00022475"/>
    </source>
</evidence>
<feature type="domain" description="Anoctamin dimerisation" evidence="9">
    <location>
        <begin position="117"/>
        <end position="295"/>
    </location>
</feature>
<evidence type="ECO:0000256" key="6">
    <source>
        <dbReference type="ARBA" id="ARBA00023180"/>
    </source>
</evidence>
<evidence type="ECO:0000256" key="3">
    <source>
        <dbReference type="ARBA" id="ARBA00022692"/>
    </source>
</evidence>
<evidence type="ECO:0008006" key="12">
    <source>
        <dbReference type="Google" id="ProtNLM"/>
    </source>
</evidence>
<feature type="transmembrane region" description="Helical" evidence="7">
    <location>
        <begin position="499"/>
        <end position="517"/>
    </location>
</feature>
<dbReference type="PANTHER" id="PTHR12308">
    <property type="entry name" value="ANOCTAMIN"/>
    <property type="match status" value="1"/>
</dbReference>
<dbReference type="EMBL" id="MPUH01000220">
    <property type="protein sequence ID" value="OMJ85976.1"/>
    <property type="molecule type" value="Genomic_DNA"/>
</dbReference>
<keyword evidence="6" id="KW-0325">Glycoprotein</keyword>
<organism evidence="10 11">
    <name type="scientific">Stentor coeruleus</name>
    <dbReference type="NCBI Taxonomy" id="5963"/>
    <lineage>
        <taxon>Eukaryota</taxon>
        <taxon>Sar</taxon>
        <taxon>Alveolata</taxon>
        <taxon>Ciliophora</taxon>
        <taxon>Postciliodesmatophora</taxon>
        <taxon>Heterotrichea</taxon>
        <taxon>Heterotrichida</taxon>
        <taxon>Stentoridae</taxon>
        <taxon>Stentor</taxon>
    </lineage>
</organism>
<keyword evidence="3 7" id="KW-0812">Transmembrane</keyword>
<dbReference type="Pfam" id="PF04547">
    <property type="entry name" value="Anoctamin"/>
    <property type="match status" value="1"/>
</dbReference>
<dbReference type="OrthoDB" id="414468at2759"/>
<dbReference type="PANTHER" id="PTHR12308:SF73">
    <property type="entry name" value="ANOCTAMIN"/>
    <property type="match status" value="1"/>
</dbReference>
<dbReference type="Proteomes" id="UP000187209">
    <property type="component" value="Unassembled WGS sequence"/>
</dbReference>
<reference evidence="10 11" key="1">
    <citation type="submission" date="2016-11" db="EMBL/GenBank/DDBJ databases">
        <title>The macronuclear genome of Stentor coeruleus: a giant cell with tiny introns.</title>
        <authorList>
            <person name="Slabodnick M."/>
            <person name="Ruby J.G."/>
            <person name="Reiff S.B."/>
            <person name="Swart E.C."/>
            <person name="Gosai S."/>
            <person name="Prabakaran S."/>
            <person name="Witkowska E."/>
            <person name="Larue G.E."/>
            <person name="Fisher S."/>
            <person name="Freeman R.M."/>
            <person name="Gunawardena J."/>
            <person name="Chu W."/>
            <person name="Stover N.A."/>
            <person name="Gregory B.D."/>
            <person name="Nowacki M."/>
            <person name="Derisi J."/>
            <person name="Roy S.W."/>
            <person name="Marshall W.F."/>
            <person name="Sood P."/>
        </authorList>
    </citation>
    <scope>NUCLEOTIDE SEQUENCE [LARGE SCALE GENOMIC DNA]</scope>
    <source>
        <strain evidence="10">WM001</strain>
    </source>
</reference>
<dbReference type="GO" id="GO:0046983">
    <property type="term" value="F:protein dimerization activity"/>
    <property type="evidence" value="ECO:0007669"/>
    <property type="project" value="InterPro"/>
</dbReference>
<feature type="transmembrane region" description="Helical" evidence="7">
    <location>
        <begin position="352"/>
        <end position="372"/>
    </location>
</feature>